<feature type="compositionally biased region" description="Polar residues" evidence="1">
    <location>
        <begin position="93"/>
        <end position="102"/>
    </location>
</feature>
<name>A0A9D4ATV5_9SAUR</name>
<evidence type="ECO:0000313" key="3">
    <source>
        <dbReference type="Proteomes" id="UP000827986"/>
    </source>
</evidence>
<feature type="compositionally biased region" description="Basic and acidic residues" evidence="1">
    <location>
        <begin position="105"/>
        <end position="121"/>
    </location>
</feature>
<evidence type="ECO:0000256" key="1">
    <source>
        <dbReference type="SAM" id="MobiDB-lite"/>
    </source>
</evidence>
<keyword evidence="3" id="KW-1185">Reference proteome</keyword>
<sequence length="128" mass="13771">MIRMGRGSSPPPPAPWQADLLRWAGGPSRGAGGGGAPSSLPGTRLANLWRVPRSKQPPPSRLDSAQQAAGESQEAQPEWGGDQPRFKEATKLTFMSSDNVETTWGEEKEGSLEKHYAEPLRKTPPPST</sequence>
<dbReference type="EMBL" id="JAHDVG010000483">
    <property type="protein sequence ID" value="KAH1170623.1"/>
    <property type="molecule type" value="Genomic_DNA"/>
</dbReference>
<feature type="region of interest" description="Disordered" evidence="1">
    <location>
        <begin position="1"/>
        <end position="128"/>
    </location>
</feature>
<comment type="caution">
    <text evidence="2">The sequence shown here is derived from an EMBL/GenBank/DDBJ whole genome shotgun (WGS) entry which is preliminary data.</text>
</comment>
<dbReference type="Proteomes" id="UP000827986">
    <property type="component" value="Unassembled WGS sequence"/>
</dbReference>
<proteinExistence type="predicted"/>
<organism evidence="2 3">
    <name type="scientific">Mauremys mutica</name>
    <name type="common">yellowpond turtle</name>
    <dbReference type="NCBI Taxonomy" id="74926"/>
    <lineage>
        <taxon>Eukaryota</taxon>
        <taxon>Metazoa</taxon>
        <taxon>Chordata</taxon>
        <taxon>Craniata</taxon>
        <taxon>Vertebrata</taxon>
        <taxon>Euteleostomi</taxon>
        <taxon>Archelosauria</taxon>
        <taxon>Testudinata</taxon>
        <taxon>Testudines</taxon>
        <taxon>Cryptodira</taxon>
        <taxon>Durocryptodira</taxon>
        <taxon>Testudinoidea</taxon>
        <taxon>Geoemydidae</taxon>
        <taxon>Geoemydinae</taxon>
        <taxon>Mauremys</taxon>
    </lineage>
</organism>
<accession>A0A9D4ATV5</accession>
<reference evidence="2" key="1">
    <citation type="submission" date="2021-09" db="EMBL/GenBank/DDBJ databases">
        <title>The genome of Mauremys mutica provides insights into the evolution of semi-aquatic lifestyle.</title>
        <authorList>
            <person name="Gong S."/>
            <person name="Gao Y."/>
        </authorList>
    </citation>
    <scope>NUCLEOTIDE SEQUENCE</scope>
    <source>
        <strain evidence="2">MM-2020</strain>
        <tissue evidence="2">Muscle</tissue>
    </source>
</reference>
<gene>
    <name evidence="2" type="ORF">KIL84_006241</name>
</gene>
<feature type="compositionally biased region" description="Low complexity" evidence="1">
    <location>
        <begin position="64"/>
        <end position="76"/>
    </location>
</feature>
<protein>
    <submittedName>
        <fullName evidence="2">Uncharacterized protein</fullName>
    </submittedName>
</protein>
<evidence type="ECO:0000313" key="2">
    <source>
        <dbReference type="EMBL" id="KAH1170623.1"/>
    </source>
</evidence>
<feature type="compositionally biased region" description="Gly residues" evidence="1">
    <location>
        <begin position="27"/>
        <end position="36"/>
    </location>
</feature>
<dbReference type="AlphaFoldDB" id="A0A9D4ATV5"/>